<dbReference type="RefSeq" id="WP_046637248.1">
    <property type="nucleotide sequence ID" value="NZ_CCRK01000012.1"/>
</dbReference>
<evidence type="ECO:0000313" key="3">
    <source>
        <dbReference type="Proteomes" id="UP000039660"/>
    </source>
</evidence>
<evidence type="ECO:0000313" key="2">
    <source>
        <dbReference type="EMBL" id="CDZ52292.1"/>
    </source>
</evidence>
<protein>
    <submittedName>
        <fullName evidence="2">Mll0454 protein</fullName>
    </submittedName>
</protein>
<organism evidence="2 3">
    <name type="scientific">Neorhizobium galegae bv. officinalis</name>
    <dbReference type="NCBI Taxonomy" id="323656"/>
    <lineage>
        <taxon>Bacteria</taxon>
        <taxon>Pseudomonadati</taxon>
        <taxon>Pseudomonadota</taxon>
        <taxon>Alphaproteobacteria</taxon>
        <taxon>Hyphomicrobiales</taxon>
        <taxon>Rhizobiaceae</taxon>
        <taxon>Rhizobium/Agrobacterium group</taxon>
        <taxon>Neorhizobium</taxon>
    </lineage>
</organism>
<accession>A0A0T7GYD7</accession>
<gene>
    <name evidence="2" type="ORF">NGAL_HAMBI1189_44100</name>
</gene>
<reference evidence="2 3" key="1">
    <citation type="submission" date="2014-08" db="EMBL/GenBank/DDBJ databases">
        <authorList>
            <person name="Chen Y.-H."/>
        </authorList>
    </citation>
    <scope>NUCLEOTIDE SEQUENCE [LARGE SCALE GENOMIC DNA]</scope>
</reference>
<dbReference type="EMBL" id="CCRK01000012">
    <property type="protein sequence ID" value="CDZ52292.1"/>
    <property type="molecule type" value="Genomic_DNA"/>
</dbReference>
<proteinExistence type="predicted"/>
<name>A0A0T7GYD7_NEOGA</name>
<evidence type="ECO:0000256" key="1">
    <source>
        <dbReference type="SAM" id="MobiDB-lite"/>
    </source>
</evidence>
<sequence>MSENNSSLTYPVFKMLSTQNDIESRKKGRPVYDDQEVCEIRFSGNKQTVGVFPAHEMCEWADDPLTQERTRITYAQKFNEQYMRFKNGEAQAAHGTPLEELTFLTQGKRLELKALNIHTAEALAALDGNPLKMLGMNGRELKTQAQLYLDSANRQTDAMSIAAENTRLKKRLAELEGKSNTPKKASNAKKSEKVAGEAGDADTGGDEADKPAEAENPFSDWEAEDLTAWIIDAEPEYEIDGRWGRETLAEKAKELNDKIAAAKAKG</sequence>
<dbReference type="Proteomes" id="UP000039660">
    <property type="component" value="Unassembled WGS sequence"/>
</dbReference>
<dbReference type="AlphaFoldDB" id="A0A0T7GYD7"/>
<feature type="region of interest" description="Disordered" evidence="1">
    <location>
        <begin position="172"/>
        <end position="224"/>
    </location>
</feature>